<proteinExistence type="predicted"/>
<gene>
    <name evidence="1" type="ORF">GV68_14285</name>
</gene>
<keyword evidence="2" id="KW-1185">Reference proteome</keyword>
<accession>A0A922NXD4</accession>
<evidence type="ECO:0000313" key="2">
    <source>
        <dbReference type="Proteomes" id="UP000052167"/>
    </source>
</evidence>
<dbReference type="AlphaFoldDB" id="A0A922NXD4"/>
<sequence length="80" mass="8964">MGERSRSRICALMAAGCDICAIGDAHYVKGDINLPPKARRAAKLELERIEREYADRDHLRLEIARYLQSIGRGVAMPIPD</sequence>
<dbReference type="EMBL" id="JOKJ01000028">
    <property type="protein sequence ID" value="KEQ04025.1"/>
    <property type="molecule type" value="Genomic_DNA"/>
</dbReference>
<evidence type="ECO:0000313" key="1">
    <source>
        <dbReference type="EMBL" id="KEQ04025.1"/>
    </source>
</evidence>
<name>A0A922NXD4_9HYPH</name>
<comment type="caution">
    <text evidence="1">The sequence shown here is derived from an EMBL/GenBank/DDBJ whole genome shotgun (WGS) entry which is preliminary data.</text>
</comment>
<protein>
    <submittedName>
        <fullName evidence="1">Uncharacterized protein</fullName>
    </submittedName>
</protein>
<organism evidence="1 2">
    <name type="scientific">Pseudorhizobium pelagicum</name>
    <dbReference type="NCBI Taxonomy" id="1509405"/>
    <lineage>
        <taxon>Bacteria</taxon>
        <taxon>Pseudomonadati</taxon>
        <taxon>Pseudomonadota</taxon>
        <taxon>Alphaproteobacteria</taxon>
        <taxon>Hyphomicrobiales</taxon>
        <taxon>Rhizobiaceae</taxon>
        <taxon>Rhizobium/Agrobacterium group</taxon>
        <taxon>Pseudorhizobium</taxon>
    </lineage>
</organism>
<reference evidence="1 2" key="1">
    <citation type="submission" date="2014-06" db="EMBL/GenBank/DDBJ databases">
        <title>Rhizobium pelagicum/R2-400B4.</title>
        <authorList>
            <person name="Kimes N.E."/>
            <person name="Lopez-Perez M."/>
        </authorList>
    </citation>
    <scope>NUCLEOTIDE SEQUENCE [LARGE SCALE GENOMIC DNA]</scope>
    <source>
        <strain evidence="1 2">R2-400B4</strain>
    </source>
</reference>
<dbReference type="Proteomes" id="UP000052167">
    <property type="component" value="Unassembled WGS sequence"/>
</dbReference>